<accession>Q117W2</accession>
<dbReference type="PROSITE" id="PS01097">
    <property type="entry name" value="HUPF_HYPC"/>
    <property type="match status" value="1"/>
</dbReference>
<gene>
    <name evidence="2" type="ordered locus">Tery_0794</name>
</gene>
<dbReference type="PRINTS" id="PR00445">
    <property type="entry name" value="HUPFHYPC"/>
</dbReference>
<dbReference type="SUPFAM" id="SSF159127">
    <property type="entry name" value="HupF/HypC-like"/>
    <property type="match status" value="1"/>
</dbReference>
<organism evidence="2">
    <name type="scientific">Trichodesmium erythraeum (strain IMS101)</name>
    <dbReference type="NCBI Taxonomy" id="203124"/>
    <lineage>
        <taxon>Bacteria</taxon>
        <taxon>Bacillati</taxon>
        <taxon>Cyanobacteriota</taxon>
        <taxon>Cyanophyceae</taxon>
        <taxon>Oscillatoriophycideae</taxon>
        <taxon>Oscillatoriales</taxon>
        <taxon>Microcoleaceae</taxon>
        <taxon>Trichodesmium</taxon>
    </lineage>
</organism>
<dbReference type="HOGENOM" id="CLU_159381_1_1_3"/>
<proteinExistence type="inferred from homology"/>
<dbReference type="InterPro" id="IPR001109">
    <property type="entry name" value="Hydrogenase_HupF/HypC"/>
</dbReference>
<name>Q117W2_TRIEI</name>
<dbReference type="FunFam" id="2.30.30.140:FF:000022">
    <property type="entry name" value="Hydrogenase assembly chaperone HybG"/>
    <property type="match status" value="1"/>
</dbReference>
<evidence type="ECO:0000313" key="2">
    <source>
        <dbReference type="EMBL" id="ABG50212.1"/>
    </source>
</evidence>
<comment type="similarity">
    <text evidence="1">Belongs to the HupF/HypC family.</text>
</comment>
<protein>
    <submittedName>
        <fullName evidence="2">Hydrogenase assembly chaperone hypC/hupF</fullName>
    </submittedName>
</protein>
<dbReference type="GO" id="GO:1902670">
    <property type="term" value="F:carbon dioxide binding"/>
    <property type="evidence" value="ECO:0007669"/>
    <property type="project" value="TreeGrafter"/>
</dbReference>
<dbReference type="NCBIfam" id="TIGR00074">
    <property type="entry name" value="hypC_hupF"/>
    <property type="match status" value="1"/>
</dbReference>
<dbReference type="OrthoDB" id="9806017at2"/>
<dbReference type="STRING" id="203124.Tery_0794"/>
<dbReference type="Pfam" id="PF01455">
    <property type="entry name" value="HupF_HypC"/>
    <property type="match status" value="1"/>
</dbReference>
<dbReference type="Gene3D" id="2.30.30.140">
    <property type="match status" value="1"/>
</dbReference>
<dbReference type="PANTHER" id="PTHR35177">
    <property type="entry name" value="HYDROGENASE MATURATION FACTOR HYBG"/>
    <property type="match status" value="1"/>
</dbReference>
<dbReference type="eggNOG" id="COG0298">
    <property type="taxonomic scope" value="Bacteria"/>
</dbReference>
<dbReference type="AlphaFoldDB" id="Q117W2"/>
<dbReference type="InterPro" id="IPR019812">
    <property type="entry name" value="Hydgase_assmbl_chp_CS"/>
</dbReference>
<evidence type="ECO:0000256" key="1">
    <source>
        <dbReference type="ARBA" id="ARBA00006018"/>
    </source>
</evidence>
<sequence>MCLGIPGQIVEITDIVKKLAMVSISGVKREVNIACIIDEEHPIESCVGDWVLVHVGFAMNRLDEEEATETLKLLQEVAAVMN</sequence>
<dbReference type="KEGG" id="ter:Tery_0794"/>
<reference evidence="2" key="1">
    <citation type="submission" date="2006-06" db="EMBL/GenBank/DDBJ databases">
        <title>Complete sequence of Trichodesmium erythraeum IMS101.</title>
        <authorList>
            <consortium name="US DOE Joint Genome Institute"/>
            <person name="Copeland A."/>
            <person name="Lucas S."/>
            <person name="Lapidus A."/>
            <person name="Barry K."/>
            <person name="Detter J.C."/>
            <person name="Glavina del Rio T."/>
            <person name="Hammon N."/>
            <person name="Israni S."/>
            <person name="Dalin E."/>
            <person name="Tice H."/>
            <person name="Pitluck S."/>
            <person name="Kiss H."/>
            <person name="Munk A.C."/>
            <person name="Brettin T."/>
            <person name="Bruce D."/>
            <person name="Han C."/>
            <person name="Tapia R."/>
            <person name="Gilna P."/>
            <person name="Schmutz J."/>
            <person name="Larimer F."/>
            <person name="Land M."/>
            <person name="Hauser L."/>
            <person name="Kyrpides N."/>
            <person name="Kim E."/>
            <person name="Richardson P."/>
        </authorList>
    </citation>
    <scope>NUCLEOTIDE SEQUENCE [LARGE SCALE GENOMIC DNA]</scope>
    <source>
        <strain evidence="2">IMS101</strain>
    </source>
</reference>
<dbReference type="RefSeq" id="WP_011610604.1">
    <property type="nucleotide sequence ID" value="NC_008312.1"/>
</dbReference>
<dbReference type="GO" id="GO:0051604">
    <property type="term" value="P:protein maturation"/>
    <property type="evidence" value="ECO:0007669"/>
    <property type="project" value="TreeGrafter"/>
</dbReference>
<dbReference type="PANTHER" id="PTHR35177:SF2">
    <property type="entry name" value="HYDROGENASE MATURATION FACTOR HYBG"/>
    <property type="match status" value="1"/>
</dbReference>
<dbReference type="GO" id="GO:0005506">
    <property type="term" value="F:iron ion binding"/>
    <property type="evidence" value="ECO:0007669"/>
    <property type="project" value="TreeGrafter"/>
</dbReference>
<dbReference type="EMBL" id="CP000393">
    <property type="protein sequence ID" value="ABG50212.1"/>
    <property type="molecule type" value="Genomic_DNA"/>
</dbReference>